<dbReference type="RefSeq" id="WP_100510554.1">
    <property type="nucleotide sequence ID" value="NZ_PEBI01000002.1"/>
</dbReference>
<dbReference type="EMBL" id="PEBI01000002">
    <property type="protein sequence ID" value="PJM73264.1"/>
    <property type="molecule type" value="Genomic_DNA"/>
</dbReference>
<keyword evidence="3" id="KW-1185">Reference proteome</keyword>
<sequence>MMKVKTVSKARRKSGGPEFRDRDMQKAYDEALRIVEQEDARTLEQKRRAHNNLLRWLPQNG</sequence>
<reference evidence="2 3" key="1">
    <citation type="submission" date="2017-10" db="EMBL/GenBank/DDBJ databases">
        <title>Draft genome sequences of strains TRE 1, TRE 9, TRE H and TRI 7, isolated from tamarins, belonging to four potential novel Bifidobacterium species.</title>
        <authorList>
            <person name="Mattarelli P."/>
            <person name="Modesto M."/>
            <person name="Puglisi E."/>
            <person name="Morelli L."/>
            <person name="Spezio C."/>
            <person name="Bonetti A."/>
            <person name="Sandri C."/>
        </authorList>
    </citation>
    <scope>NUCLEOTIDE SEQUENCE [LARGE SCALE GENOMIC DNA]</scope>
    <source>
        <strain evidence="3">TRE1</strain>
    </source>
</reference>
<organism evidence="2 3">
    <name type="scientific">Bifidobacterium primatium</name>
    <dbReference type="NCBI Taxonomy" id="2045438"/>
    <lineage>
        <taxon>Bacteria</taxon>
        <taxon>Bacillati</taxon>
        <taxon>Actinomycetota</taxon>
        <taxon>Actinomycetes</taxon>
        <taxon>Bifidobacteriales</taxon>
        <taxon>Bifidobacteriaceae</taxon>
        <taxon>Bifidobacterium</taxon>
    </lineage>
</organism>
<proteinExistence type="predicted"/>
<accession>A0A2M9H8X7</accession>
<feature type="region of interest" description="Disordered" evidence="1">
    <location>
        <begin position="1"/>
        <end position="25"/>
    </location>
</feature>
<evidence type="ECO:0000313" key="3">
    <source>
        <dbReference type="Proteomes" id="UP000229095"/>
    </source>
</evidence>
<feature type="compositionally biased region" description="Basic residues" evidence="1">
    <location>
        <begin position="1"/>
        <end position="14"/>
    </location>
</feature>
<dbReference type="AlphaFoldDB" id="A0A2M9H8X7"/>
<evidence type="ECO:0000313" key="2">
    <source>
        <dbReference type="EMBL" id="PJM73264.1"/>
    </source>
</evidence>
<name>A0A2M9H8X7_9BIFI</name>
<evidence type="ECO:0000256" key="1">
    <source>
        <dbReference type="SAM" id="MobiDB-lite"/>
    </source>
</evidence>
<gene>
    <name evidence="2" type="ORF">CS006_04240</name>
</gene>
<dbReference type="Proteomes" id="UP000229095">
    <property type="component" value="Unassembled WGS sequence"/>
</dbReference>
<protein>
    <submittedName>
        <fullName evidence="2">Uncharacterized protein</fullName>
    </submittedName>
</protein>
<comment type="caution">
    <text evidence="2">The sequence shown here is derived from an EMBL/GenBank/DDBJ whole genome shotgun (WGS) entry which is preliminary data.</text>
</comment>